<keyword evidence="1" id="KW-0812">Transmembrane</keyword>
<keyword evidence="3" id="KW-1185">Reference proteome</keyword>
<feature type="transmembrane region" description="Helical" evidence="1">
    <location>
        <begin position="86"/>
        <end position="103"/>
    </location>
</feature>
<reference evidence="2 3" key="1">
    <citation type="journal article" date="2023" name="G3 (Bethesda)">
        <title>A haplotype-resolved chromosome-scale genome for Quercus rubra L. provides insights into the genetics of adaptive traits for red oak species.</title>
        <authorList>
            <person name="Kapoor B."/>
            <person name="Jenkins J."/>
            <person name="Schmutz J."/>
            <person name="Zhebentyayeva T."/>
            <person name="Kuelheim C."/>
            <person name="Coggeshall M."/>
            <person name="Heim C."/>
            <person name="Lasky J.R."/>
            <person name="Leites L."/>
            <person name="Islam-Faridi N."/>
            <person name="Romero-Severson J."/>
            <person name="DeLeo V.L."/>
            <person name="Lucas S.M."/>
            <person name="Lazic D."/>
            <person name="Gailing O."/>
            <person name="Carlson J."/>
            <person name="Staton M."/>
        </authorList>
    </citation>
    <scope>NUCLEOTIDE SEQUENCE [LARGE SCALE GENOMIC DNA]</scope>
    <source>
        <strain evidence="2">Pseudo-F2</strain>
    </source>
</reference>
<gene>
    <name evidence="2" type="ORF">RGQ29_024869</name>
</gene>
<evidence type="ECO:0000313" key="3">
    <source>
        <dbReference type="Proteomes" id="UP001324115"/>
    </source>
</evidence>
<dbReference type="PANTHER" id="PTHR31860:SF5">
    <property type="entry name" value="ARGH (DUF639)"/>
    <property type="match status" value="1"/>
</dbReference>
<accession>A0AAN7EW78</accession>
<sequence>MPDPEKSKNIILSMGPQEHPEQCGATRSSIRASKVPFLAKMTKMPLELLKPLKGVLLWFEEIFTWERPVTTLVIVAATLLITYKEWLGKAIAVFFLWVVTKMIQARQKKINDKCKEIVVSSASDQTTMESIVSAQHGLQTINQVVQIANIALLKLWSILISKARKHADIVMKSMIGLAILLAIVPVKFIIMAITLYCFSMTSKLGKQVGNNQGNRRLQEWWDSIPVIPVRVVDKPVDSPTCKSM</sequence>
<proteinExistence type="predicted"/>
<protein>
    <submittedName>
        <fullName evidence="2">Uncharacterized protein</fullName>
    </submittedName>
</protein>
<feature type="transmembrane region" description="Helical" evidence="1">
    <location>
        <begin position="174"/>
        <end position="196"/>
    </location>
</feature>
<dbReference type="InterPro" id="IPR006927">
    <property type="entry name" value="DUF639"/>
</dbReference>
<dbReference type="Pfam" id="PF04842">
    <property type="entry name" value="DUF639"/>
    <property type="match status" value="1"/>
</dbReference>
<dbReference type="Proteomes" id="UP001324115">
    <property type="component" value="Unassembled WGS sequence"/>
</dbReference>
<dbReference type="PANTHER" id="PTHR31860">
    <property type="entry name" value="HEAT-INDUCIBLE TRANSCRIPTION REPRESSOR (DUF639)-RELATED"/>
    <property type="match status" value="1"/>
</dbReference>
<organism evidence="2 3">
    <name type="scientific">Quercus rubra</name>
    <name type="common">Northern red oak</name>
    <name type="synonym">Quercus borealis</name>
    <dbReference type="NCBI Taxonomy" id="3512"/>
    <lineage>
        <taxon>Eukaryota</taxon>
        <taxon>Viridiplantae</taxon>
        <taxon>Streptophyta</taxon>
        <taxon>Embryophyta</taxon>
        <taxon>Tracheophyta</taxon>
        <taxon>Spermatophyta</taxon>
        <taxon>Magnoliopsida</taxon>
        <taxon>eudicotyledons</taxon>
        <taxon>Gunneridae</taxon>
        <taxon>Pentapetalae</taxon>
        <taxon>rosids</taxon>
        <taxon>fabids</taxon>
        <taxon>Fagales</taxon>
        <taxon>Fagaceae</taxon>
        <taxon>Quercus</taxon>
    </lineage>
</organism>
<dbReference type="AlphaFoldDB" id="A0AAN7EW78"/>
<keyword evidence="1" id="KW-0472">Membrane</keyword>
<name>A0AAN7EW78_QUERU</name>
<comment type="caution">
    <text evidence="2">The sequence shown here is derived from an EMBL/GenBank/DDBJ whole genome shotgun (WGS) entry which is preliminary data.</text>
</comment>
<evidence type="ECO:0000256" key="1">
    <source>
        <dbReference type="SAM" id="Phobius"/>
    </source>
</evidence>
<keyword evidence="1" id="KW-1133">Transmembrane helix</keyword>
<evidence type="ECO:0000313" key="2">
    <source>
        <dbReference type="EMBL" id="KAK4581390.1"/>
    </source>
</evidence>
<dbReference type="EMBL" id="JAXUIC010000007">
    <property type="protein sequence ID" value="KAK4581390.1"/>
    <property type="molecule type" value="Genomic_DNA"/>
</dbReference>